<dbReference type="GO" id="GO:0003714">
    <property type="term" value="F:transcription corepressor activity"/>
    <property type="evidence" value="ECO:0007669"/>
    <property type="project" value="TreeGrafter"/>
</dbReference>
<evidence type="ECO:0000256" key="4">
    <source>
        <dbReference type="SAM" id="Coils"/>
    </source>
</evidence>
<dbReference type="CDD" id="cd23159">
    <property type="entry name" value="Prefoldin_URI1"/>
    <property type="match status" value="1"/>
</dbReference>
<dbReference type="GO" id="GO:0006457">
    <property type="term" value="P:protein folding"/>
    <property type="evidence" value="ECO:0007669"/>
    <property type="project" value="UniProtKB-ARBA"/>
</dbReference>
<accession>A0A2U1MEW5</accession>
<keyword evidence="2" id="KW-0539">Nucleus</keyword>
<dbReference type="Gene3D" id="1.10.287.370">
    <property type="match status" value="1"/>
</dbReference>
<comment type="similarity">
    <text evidence="3">Belongs to the RNA polymerase II subunit 5-mediating protein family.</text>
</comment>
<keyword evidence="4" id="KW-0175">Coiled coil</keyword>
<name>A0A2U1MEW5_ARTAN</name>
<dbReference type="GO" id="GO:0005634">
    <property type="term" value="C:nucleus"/>
    <property type="evidence" value="ECO:0007669"/>
    <property type="project" value="UniProtKB-SubCell"/>
</dbReference>
<comment type="caution">
    <text evidence="6">The sequence shown here is derived from an EMBL/GenBank/DDBJ whole genome shotgun (WGS) entry which is preliminary data.</text>
</comment>
<evidence type="ECO:0000256" key="3">
    <source>
        <dbReference type="ARBA" id="ARBA00038295"/>
    </source>
</evidence>
<dbReference type="PANTHER" id="PTHR15111:SF0">
    <property type="entry name" value="UNCONVENTIONAL PREFOLDIN RPB5 INTERACTOR 1"/>
    <property type="match status" value="1"/>
</dbReference>
<dbReference type="NCBIfam" id="TIGR00293">
    <property type="entry name" value="prefoldin subunit alpha"/>
    <property type="match status" value="1"/>
</dbReference>
<evidence type="ECO:0000313" key="6">
    <source>
        <dbReference type="EMBL" id="PWA59787.1"/>
    </source>
</evidence>
<dbReference type="GO" id="GO:0000122">
    <property type="term" value="P:negative regulation of transcription by RNA polymerase II"/>
    <property type="evidence" value="ECO:0007669"/>
    <property type="project" value="TreeGrafter"/>
</dbReference>
<dbReference type="EMBL" id="PKPP01005531">
    <property type="protein sequence ID" value="PWA59787.1"/>
    <property type="molecule type" value="Genomic_DNA"/>
</dbReference>
<dbReference type="Pfam" id="PF02996">
    <property type="entry name" value="Prefoldin"/>
    <property type="match status" value="1"/>
</dbReference>
<sequence length="369" mass="40919">MSNPVKGTVTSLSSLYSPEDAQKASIRVQETITEHQKNIQQLQTFLNENNTLINLVKKLPDKLNHDIMVPFGKAAFFPGKLIHTNEFMVLLGEGYYADRTSKQTVEILKRRGKDLESQIENLNGIIKDLKFEASFFDETATEAAEGIVEIREDYVEETPNEDKATTAGEDDFARILSRMEELEKEELENEELESEVAEEGEDLDTADLSHLMSRTSFETEVKSSEVEAKNEHSTSQISLRNDTQQDPKDSPAFPVSKDSYVKVPTLSGSEAPPRLVEHNKSKNSLPPTPVSKNEVSTLASSSSNDRSNASAIAPVSKEVSNHGSSSTNDSSKAFTGSIVERTHNIENNQKGQTPAPASKPVSRFKMQRR</sequence>
<dbReference type="InterPro" id="IPR052255">
    <property type="entry name" value="RNA_pol_II_subunit5-mediator"/>
</dbReference>
<comment type="subcellular location">
    <subcellularLocation>
        <location evidence="1">Nucleus</location>
    </subcellularLocation>
</comment>
<dbReference type="InterPro" id="IPR004127">
    <property type="entry name" value="Prefoldin_subunit_alpha"/>
</dbReference>
<dbReference type="Proteomes" id="UP000245207">
    <property type="component" value="Unassembled WGS sequence"/>
</dbReference>
<dbReference type="GO" id="GO:0019212">
    <property type="term" value="F:phosphatase inhibitor activity"/>
    <property type="evidence" value="ECO:0007669"/>
    <property type="project" value="TreeGrafter"/>
</dbReference>
<feature type="compositionally biased region" description="Polar residues" evidence="5">
    <location>
        <begin position="233"/>
        <end position="242"/>
    </location>
</feature>
<gene>
    <name evidence="6" type="ORF">CTI12_AA388430</name>
</gene>
<dbReference type="PANTHER" id="PTHR15111">
    <property type="entry name" value="RNA POLYMERASE II SUBUNIT 5-MEDIATING PROTEIN NNX3"/>
    <property type="match status" value="1"/>
</dbReference>
<evidence type="ECO:0000256" key="2">
    <source>
        <dbReference type="ARBA" id="ARBA00023242"/>
    </source>
</evidence>
<feature type="compositionally biased region" description="Low complexity" evidence="5">
    <location>
        <begin position="296"/>
        <end position="313"/>
    </location>
</feature>
<feature type="compositionally biased region" description="Low complexity" evidence="5">
    <location>
        <begin position="321"/>
        <end position="331"/>
    </location>
</feature>
<dbReference type="GO" id="GO:0009409">
    <property type="term" value="P:response to cold"/>
    <property type="evidence" value="ECO:0007669"/>
    <property type="project" value="UniProtKB-ARBA"/>
</dbReference>
<feature type="coiled-coil region" evidence="4">
    <location>
        <begin position="105"/>
        <end position="132"/>
    </location>
</feature>
<feature type="compositionally biased region" description="Polar residues" evidence="5">
    <location>
        <begin position="282"/>
        <end position="295"/>
    </location>
</feature>
<evidence type="ECO:0000256" key="5">
    <source>
        <dbReference type="SAM" id="MobiDB-lite"/>
    </source>
</evidence>
<evidence type="ECO:0000313" key="7">
    <source>
        <dbReference type="Proteomes" id="UP000245207"/>
    </source>
</evidence>
<keyword evidence="7" id="KW-1185">Reference proteome</keyword>
<organism evidence="6 7">
    <name type="scientific">Artemisia annua</name>
    <name type="common">Sweet wormwood</name>
    <dbReference type="NCBI Taxonomy" id="35608"/>
    <lineage>
        <taxon>Eukaryota</taxon>
        <taxon>Viridiplantae</taxon>
        <taxon>Streptophyta</taxon>
        <taxon>Embryophyta</taxon>
        <taxon>Tracheophyta</taxon>
        <taxon>Spermatophyta</taxon>
        <taxon>Magnoliopsida</taxon>
        <taxon>eudicotyledons</taxon>
        <taxon>Gunneridae</taxon>
        <taxon>Pentapetalae</taxon>
        <taxon>asterids</taxon>
        <taxon>campanulids</taxon>
        <taxon>Asterales</taxon>
        <taxon>Asteraceae</taxon>
        <taxon>Asteroideae</taxon>
        <taxon>Anthemideae</taxon>
        <taxon>Artemisiinae</taxon>
        <taxon>Artemisia</taxon>
    </lineage>
</organism>
<feature type="compositionally biased region" description="Acidic residues" evidence="5">
    <location>
        <begin position="183"/>
        <end position="205"/>
    </location>
</feature>
<feature type="compositionally biased region" description="Basic and acidic residues" evidence="5">
    <location>
        <begin position="217"/>
        <end position="232"/>
    </location>
</feature>
<dbReference type="SUPFAM" id="SSF46579">
    <property type="entry name" value="Prefoldin"/>
    <property type="match status" value="1"/>
</dbReference>
<protein>
    <submittedName>
        <fullName evidence="6">Prefoldin alpha-like protein</fullName>
    </submittedName>
</protein>
<dbReference type="AlphaFoldDB" id="A0A2U1MEW5"/>
<dbReference type="STRING" id="35608.A0A2U1MEW5"/>
<proteinExistence type="inferred from homology"/>
<dbReference type="InterPro" id="IPR009053">
    <property type="entry name" value="Prefoldin"/>
</dbReference>
<evidence type="ECO:0000256" key="1">
    <source>
        <dbReference type="ARBA" id="ARBA00004123"/>
    </source>
</evidence>
<feature type="region of interest" description="Disordered" evidence="5">
    <location>
        <begin position="183"/>
        <end position="369"/>
    </location>
</feature>
<dbReference type="GO" id="GO:0003682">
    <property type="term" value="F:chromatin binding"/>
    <property type="evidence" value="ECO:0007669"/>
    <property type="project" value="TreeGrafter"/>
</dbReference>
<dbReference type="OrthoDB" id="21413at2759"/>
<reference evidence="6 7" key="1">
    <citation type="journal article" date="2018" name="Mol. Plant">
        <title>The genome of Artemisia annua provides insight into the evolution of Asteraceae family and artemisinin biosynthesis.</title>
        <authorList>
            <person name="Shen Q."/>
            <person name="Zhang L."/>
            <person name="Liao Z."/>
            <person name="Wang S."/>
            <person name="Yan T."/>
            <person name="Shi P."/>
            <person name="Liu M."/>
            <person name="Fu X."/>
            <person name="Pan Q."/>
            <person name="Wang Y."/>
            <person name="Lv Z."/>
            <person name="Lu X."/>
            <person name="Zhang F."/>
            <person name="Jiang W."/>
            <person name="Ma Y."/>
            <person name="Chen M."/>
            <person name="Hao X."/>
            <person name="Li L."/>
            <person name="Tang Y."/>
            <person name="Lv G."/>
            <person name="Zhou Y."/>
            <person name="Sun X."/>
            <person name="Brodelius P.E."/>
            <person name="Rose J.K.C."/>
            <person name="Tang K."/>
        </authorList>
    </citation>
    <scope>NUCLEOTIDE SEQUENCE [LARGE SCALE GENOMIC DNA]</scope>
    <source>
        <strain evidence="7">cv. Huhao1</strain>
        <tissue evidence="6">Leaf</tissue>
    </source>
</reference>